<accession>A0A9P4X044</accession>
<protein>
    <submittedName>
        <fullName evidence="2">Uncharacterized protein</fullName>
    </submittedName>
</protein>
<keyword evidence="3" id="KW-1185">Reference proteome</keyword>
<feature type="compositionally biased region" description="Polar residues" evidence="1">
    <location>
        <begin position="48"/>
        <end position="57"/>
    </location>
</feature>
<proteinExistence type="predicted"/>
<sequence length="122" mass="13750">MQINKAKHLPPKLANAFSRARAKAKEKMTRKASETHSDQTNHSEGVVKESSSMSHATVTEAEAEQVHDLNALFSVEDKDDLEQMLKNDFAAFSAEEYQAEIQPLFNELLTFMNRQDALDRLG</sequence>
<dbReference type="Proteomes" id="UP000758155">
    <property type="component" value="Unassembled WGS sequence"/>
</dbReference>
<feature type="compositionally biased region" description="Basic and acidic residues" evidence="1">
    <location>
        <begin position="23"/>
        <end position="47"/>
    </location>
</feature>
<evidence type="ECO:0000313" key="2">
    <source>
        <dbReference type="EMBL" id="KAF3046973.1"/>
    </source>
</evidence>
<gene>
    <name evidence="2" type="ORF">E8E12_009735</name>
</gene>
<evidence type="ECO:0000313" key="3">
    <source>
        <dbReference type="Proteomes" id="UP000758155"/>
    </source>
</evidence>
<evidence type="ECO:0000256" key="1">
    <source>
        <dbReference type="SAM" id="MobiDB-lite"/>
    </source>
</evidence>
<dbReference type="EMBL" id="SWKV01000003">
    <property type="protein sequence ID" value="KAF3046973.1"/>
    <property type="molecule type" value="Genomic_DNA"/>
</dbReference>
<name>A0A9P4X044_9PLEO</name>
<dbReference type="AlphaFoldDB" id="A0A9P4X044"/>
<reference evidence="2" key="1">
    <citation type="submission" date="2019-04" db="EMBL/GenBank/DDBJ databases">
        <title>Sequencing of skin fungus with MAO and IRED activity.</title>
        <authorList>
            <person name="Marsaioli A.J."/>
            <person name="Bonatto J.M.C."/>
            <person name="Reis Junior O."/>
        </authorList>
    </citation>
    <scope>NUCLEOTIDE SEQUENCE</scope>
    <source>
        <strain evidence="2">28M1</strain>
    </source>
</reference>
<organism evidence="2 3">
    <name type="scientific">Didymella heteroderae</name>
    <dbReference type="NCBI Taxonomy" id="1769908"/>
    <lineage>
        <taxon>Eukaryota</taxon>
        <taxon>Fungi</taxon>
        <taxon>Dikarya</taxon>
        <taxon>Ascomycota</taxon>
        <taxon>Pezizomycotina</taxon>
        <taxon>Dothideomycetes</taxon>
        <taxon>Pleosporomycetidae</taxon>
        <taxon>Pleosporales</taxon>
        <taxon>Pleosporineae</taxon>
        <taxon>Didymellaceae</taxon>
        <taxon>Didymella</taxon>
    </lineage>
</organism>
<feature type="compositionally biased region" description="Basic residues" evidence="1">
    <location>
        <begin position="1"/>
        <end position="10"/>
    </location>
</feature>
<comment type="caution">
    <text evidence="2">The sequence shown here is derived from an EMBL/GenBank/DDBJ whole genome shotgun (WGS) entry which is preliminary data.</text>
</comment>
<dbReference type="OrthoDB" id="10439681at2759"/>
<feature type="region of interest" description="Disordered" evidence="1">
    <location>
        <begin position="1"/>
        <end position="60"/>
    </location>
</feature>